<dbReference type="EMBL" id="RPFW01000002">
    <property type="protein sequence ID" value="TVZ05573.1"/>
    <property type="molecule type" value="Genomic_DNA"/>
</dbReference>
<protein>
    <submittedName>
        <fullName evidence="1">Uncharacterized protein</fullName>
    </submittedName>
</protein>
<proteinExistence type="predicted"/>
<accession>A0A6P2C7R2</accession>
<evidence type="ECO:0000313" key="1">
    <source>
        <dbReference type="EMBL" id="TVZ05573.1"/>
    </source>
</evidence>
<evidence type="ECO:0000313" key="2">
    <source>
        <dbReference type="Proteomes" id="UP000460272"/>
    </source>
</evidence>
<dbReference type="AlphaFoldDB" id="A0A6P2C7R2"/>
<organism evidence="1 2">
    <name type="scientific">Trebonia kvetii</name>
    <dbReference type="NCBI Taxonomy" id="2480626"/>
    <lineage>
        <taxon>Bacteria</taxon>
        <taxon>Bacillati</taxon>
        <taxon>Actinomycetota</taxon>
        <taxon>Actinomycetes</taxon>
        <taxon>Streptosporangiales</taxon>
        <taxon>Treboniaceae</taxon>
        <taxon>Trebonia</taxon>
    </lineage>
</organism>
<dbReference type="RefSeq" id="WP_145853274.1">
    <property type="nucleotide sequence ID" value="NZ_RPFW01000002.1"/>
</dbReference>
<name>A0A6P2C7R2_9ACTN</name>
<sequence>MARAGGAYVVRDESAGGESGNVDKLYPYTLKGLTDALEEARYRSYAGPPQIVLTMAESGMKLIRRYEHGRETPAEAPR</sequence>
<gene>
    <name evidence="1" type="ORF">EAS64_13720</name>
</gene>
<dbReference type="Proteomes" id="UP000460272">
    <property type="component" value="Unassembled WGS sequence"/>
</dbReference>
<keyword evidence="2" id="KW-1185">Reference proteome</keyword>
<reference evidence="1 2" key="1">
    <citation type="submission" date="2018-11" db="EMBL/GenBank/DDBJ databases">
        <title>Trebonia kvetii gen.nov., sp.nov., a novel acidophilic actinobacterium, and proposal of the new actinobacterial family Treboniaceae fam. nov.</title>
        <authorList>
            <person name="Rapoport D."/>
            <person name="Sagova-Mareckova M."/>
            <person name="Sedlacek I."/>
            <person name="Provaznik J."/>
            <person name="Kralova S."/>
            <person name="Pavlinic D."/>
            <person name="Benes V."/>
            <person name="Kopecky J."/>
        </authorList>
    </citation>
    <scope>NUCLEOTIDE SEQUENCE [LARGE SCALE GENOMIC DNA]</scope>
    <source>
        <strain evidence="1 2">15Tr583</strain>
    </source>
</reference>
<comment type="caution">
    <text evidence="1">The sequence shown here is derived from an EMBL/GenBank/DDBJ whole genome shotgun (WGS) entry which is preliminary data.</text>
</comment>